<dbReference type="GeneID" id="62758674"/>
<dbReference type="EMBL" id="ADLS01000011">
    <property type="protein sequence ID" value="EGX71548.1"/>
    <property type="molecule type" value="Genomic_DNA"/>
</dbReference>
<accession>G1WHX3</accession>
<organism evidence="1 2">
    <name type="scientific">Collinsella tanakaei YIT 12063</name>
    <dbReference type="NCBI Taxonomy" id="742742"/>
    <lineage>
        <taxon>Bacteria</taxon>
        <taxon>Bacillati</taxon>
        <taxon>Actinomycetota</taxon>
        <taxon>Coriobacteriia</taxon>
        <taxon>Coriobacteriales</taxon>
        <taxon>Coriobacteriaceae</taxon>
        <taxon>Collinsella</taxon>
    </lineage>
</organism>
<dbReference type="PATRIC" id="fig|742742.3.peg.901"/>
<comment type="caution">
    <text evidence="1">The sequence shown here is derived from an EMBL/GenBank/DDBJ whole genome shotgun (WGS) entry which is preliminary data.</text>
</comment>
<gene>
    <name evidence="1" type="ORF">HMPREF9452_00936</name>
</gene>
<evidence type="ECO:0000313" key="1">
    <source>
        <dbReference type="EMBL" id="EGX71548.1"/>
    </source>
</evidence>
<keyword evidence="2" id="KW-1185">Reference proteome</keyword>
<proteinExistence type="predicted"/>
<protein>
    <submittedName>
        <fullName evidence="1">Uncharacterized protein</fullName>
    </submittedName>
</protein>
<name>G1WHX3_9ACTN</name>
<sequence>MDRTMQEAIDIIASDSAIGEIVDERLAQASARPRKALISLKKQEISSALQLNVSPNSWLVGALKTLTQQDGSFAYPPAVLASALGCSEDLVQAALDNVDEVPLEERYPLAVSVARLMLILSR</sequence>
<reference evidence="1 2" key="1">
    <citation type="submission" date="2011-06" db="EMBL/GenBank/DDBJ databases">
        <title>The Genome Sequence of Collinsella tanakaei YIT 12063.</title>
        <authorList>
            <consortium name="The Broad Institute Genome Sequencing Platform"/>
            <person name="Earl A."/>
            <person name="Ward D."/>
            <person name="Feldgarden M."/>
            <person name="Gevers D."/>
            <person name="Morotomi M."/>
            <person name="Young S.K."/>
            <person name="Zeng Q."/>
            <person name="Gargeya S."/>
            <person name="Fitzgerald M."/>
            <person name="Haas B."/>
            <person name="Abouelleil A."/>
            <person name="Alvarado L."/>
            <person name="Arachchi H.M."/>
            <person name="Berlin A."/>
            <person name="Brown A."/>
            <person name="Chapman S.B."/>
            <person name="Chen Z."/>
            <person name="Dunbar C."/>
            <person name="Freedman E."/>
            <person name="Gearin G."/>
            <person name="Gellesch M."/>
            <person name="Goldberg J."/>
            <person name="Griggs A."/>
            <person name="Gujja S."/>
            <person name="Heiman D."/>
            <person name="Howarth C."/>
            <person name="Larson L."/>
            <person name="Lui A."/>
            <person name="MacDonald P.J.P."/>
            <person name="Mehta T."/>
            <person name="Montmayeur A."/>
            <person name="Murphy C."/>
            <person name="Neiman D."/>
            <person name="Pearson M."/>
            <person name="Priest M."/>
            <person name="Roberts A."/>
            <person name="Saif S."/>
            <person name="Shea T."/>
            <person name="Shenoy N."/>
            <person name="Sisk P."/>
            <person name="Stolte C."/>
            <person name="Sykes S."/>
            <person name="Wortman J."/>
            <person name="Nusbaum C."/>
            <person name="Birren B."/>
        </authorList>
    </citation>
    <scope>NUCLEOTIDE SEQUENCE [LARGE SCALE GENOMIC DNA]</scope>
    <source>
        <strain evidence="1 2">YIT 12063</strain>
    </source>
</reference>
<evidence type="ECO:0000313" key="2">
    <source>
        <dbReference type="Proteomes" id="UP000004830"/>
    </source>
</evidence>
<dbReference type="Proteomes" id="UP000004830">
    <property type="component" value="Unassembled WGS sequence"/>
</dbReference>
<dbReference type="HOGENOM" id="CLU_2022780_0_0_11"/>
<dbReference type="RefSeq" id="WP_009140971.1">
    <property type="nucleotide sequence ID" value="NZ_JH126468.1"/>
</dbReference>
<dbReference type="AlphaFoldDB" id="G1WHX3"/>